<feature type="compositionally biased region" description="Low complexity" evidence="1">
    <location>
        <begin position="62"/>
        <end position="75"/>
    </location>
</feature>
<evidence type="ECO:0000256" key="1">
    <source>
        <dbReference type="SAM" id="MobiDB-lite"/>
    </source>
</evidence>
<organism evidence="2 3">
    <name type="scientific">Micrococcoides hystricis</name>
    <dbReference type="NCBI Taxonomy" id="1572761"/>
    <lineage>
        <taxon>Bacteria</taxon>
        <taxon>Bacillati</taxon>
        <taxon>Actinomycetota</taxon>
        <taxon>Actinomycetes</taxon>
        <taxon>Micrococcales</taxon>
        <taxon>Micrococcaceae</taxon>
        <taxon>Micrococcoides</taxon>
    </lineage>
</organism>
<name>A0ABV6PAC9_9MICC</name>
<evidence type="ECO:0000313" key="3">
    <source>
        <dbReference type="Proteomes" id="UP001589862"/>
    </source>
</evidence>
<dbReference type="InterPro" id="IPR032716">
    <property type="entry name" value="ACC_epsilon"/>
</dbReference>
<dbReference type="Pfam" id="PF13822">
    <property type="entry name" value="ACC_epsilon"/>
    <property type="match status" value="1"/>
</dbReference>
<accession>A0ABV6PAC9</accession>
<dbReference type="Proteomes" id="UP001589862">
    <property type="component" value="Unassembled WGS sequence"/>
</dbReference>
<sequence length="75" mass="7991">MDHQFSIDGNLTDEELAALTAVLNHAMAEAAAAQAAAAEPVSGADRVAERSRQLGLRERPSRSAWRASARGRYVA</sequence>
<protein>
    <submittedName>
        <fullName evidence="2">Acyl-CoA carboxylase subunit epsilon</fullName>
    </submittedName>
</protein>
<evidence type="ECO:0000313" key="2">
    <source>
        <dbReference type="EMBL" id="MFC0582071.1"/>
    </source>
</evidence>
<gene>
    <name evidence="2" type="ORF">ACFFFR_06700</name>
</gene>
<feature type="compositionally biased region" description="Basic and acidic residues" evidence="1">
    <location>
        <begin position="46"/>
        <end position="61"/>
    </location>
</feature>
<dbReference type="RefSeq" id="WP_377458958.1">
    <property type="nucleotide sequence ID" value="NZ_JBHLUB010000028.1"/>
</dbReference>
<feature type="region of interest" description="Disordered" evidence="1">
    <location>
        <begin position="37"/>
        <end position="75"/>
    </location>
</feature>
<proteinExistence type="predicted"/>
<dbReference type="EMBL" id="JBHLUB010000028">
    <property type="protein sequence ID" value="MFC0582071.1"/>
    <property type="molecule type" value="Genomic_DNA"/>
</dbReference>
<reference evidence="2 3" key="1">
    <citation type="submission" date="2024-09" db="EMBL/GenBank/DDBJ databases">
        <authorList>
            <person name="Sun Q."/>
            <person name="Mori K."/>
        </authorList>
    </citation>
    <scope>NUCLEOTIDE SEQUENCE [LARGE SCALE GENOMIC DNA]</scope>
    <source>
        <strain evidence="2 3">NCAIM B.02604</strain>
    </source>
</reference>
<keyword evidence="3" id="KW-1185">Reference proteome</keyword>
<comment type="caution">
    <text evidence="2">The sequence shown here is derived from an EMBL/GenBank/DDBJ whole genome shotgun (WGS) entry which is preliminary data.</text>
</comment>